<dbReference type="InterPro" id="IPR039422">
    <property type="entry name" value="MarR/SlyA-like"/>
</dbReference>
<sequence length="176" mass="19666">MAHLERDDDRGGDEPGALSAREERAWNAFFEMQVHFWRQMAQQLQRETGLSEPDLAILTALLNAPGGRLRAYQLSGVTQFEKSRLHHHLTRMAGRGLITREACADTPRGTEIVLTPEGRRAIAAALPRRVAHIRRWLIEPLGEDELEAITRASARILANLRANAPETAYPRPGSSC</sequence>
<comment type="caution">
    <text evidence="2">The sequence shown here is derived from an EMBL/GenBank/DDBJ whole genome shotgun (WGS) entry which is preliminary data.</text>
</comment>
<dbReference type="SMART" id="SM00347">
    <property type="entry name" value="HTH_MARR"/>
    <property type="match status" value="1"/>
</dbReference>
<reference evidence="2 3" key="1">
    <citation type="submission" date="2020-08" db="EMBL/GenBank/DDBJ databases">
        <title>Genomic Encyclopedia of Type Strains, Phase IV (KMG-IV): sequencing the most valuable type-strain genomes for metagenomic binning, comparative biology and taxonomic classification.</title>
        <authorList>
            <person name="Goeker M."/>
        </authorList>
    </citation>
    <scope>NUCLEOTIDE SEQUENCE [LARGE SCALE GENOMIC DNA]</scope>
    <source>
        <strain evidence="2 3">DSM 45615</strain>
    </source>
</reference>
<accession>A0A840P2I7</accession>
<dbReference type="PROSITE" id="PS50995">
    <property type="entry name" value="HTH_MARR_2"/>
    <property type="match status" value="1"/>
</dbReference>
<dbReference type="EMBL" id="JACHGN010000011">
    <property type="protein sequence ID" value="MBB5135494.1"/>
    <property type="molecule type" value="Genomic_DNA"/>
</dbReference>
<dbReference type="GO" id="GO:0006950">
    <property type="term" value="P:response to stress"/>
    <property type="evidence" value="ECO:0007669"/>
    <property type="project" value="TreeGrafter"/>
</dbReference>
<dbReference type="RefSeq" id="WP_246518615.1">
    <property type="nucleotide sequence ID" value="NZ_BAABIX010000002.1"/>
</dbReference>
<dbReference type="InterPro" id="IPR000835">
    <property type="entry name" value="HTH_MarR-typ"/>
</dbReference>
<dbReference type="GO" id="GO:0003700">
    <property type="term" value="F:DNA-binding transcription factor activity"/>
    <property type="evidence" value="ECO:0007669"/>
    <property type="project" value="InterPro"/>
</dbReference>
<gene>
    <name evidence="2" type="ORF">HNP84_005238</name>
</gene>
<keyword evidence="2" id="KW-0238">DNA-binding</keyword>
<dbReference type="AlphaFoldDB" id="A0A840P2I7"/>
<dbReference type="Gene3D" id="1.10.10.10">
    <property type="entry name" value="Winged helix-like DNA-binding domain superfamily/Winged helix DNA-binding domain"/>
    <property type="match status" value="1"/>
</dbReference>
<name>A0A840P2I7_9ACTN</name>
<dbReference type="SUPFAM" id="SSF46785">
    <property type="entry name" value="Winged helix' DNA-binding domain"/>
    <property type="match status" value="1"/>
</dbReference>
<organism evidence="2 3">
    <name type="scientific">Thermocatellispora tengchongensis</name>
    <dbReference type="NCBI Taxonomy" id="1073253"/>
    <lineage>
        <taxon>Bacteria</taxon>
        <taxon>Bacillati</taxon>
        <taxon>Actinomycetota</taxon>
        <taxon>Actinomycetes</taxon>
        <taxon>Streptosporangiales</taxon>
        <taxon>Streptosporangiaceae</taxon>
        <taxon>Thermocatellispora</taxon>
    </lineage>
</organism>
<feature type="domain" description="HTH marR-type" evidence="1">
    <location>
        <begin position="1"/>
        <end position="158"/>
    </location>
</feature>
<protein>
    <submittedName>
        <fullName evidence="2">DNA-binding MarR family transcriptional regulator</fullName>
    </submittedName>
</protein>
<dbReference type="GO" id="GO:0003677">
    <property type="term" value="F:DNA binding"/>
    <property type="evidence" value="ECO:0007669"/>
    <property type="project" value="UniProtKB-KW"/>
</dbReference>
<evidence type="ECO:0000259" key="1">
    <source>
        <dbReference type="PROSITE" id="PS50995"/>
    </source>
</evidence>
<dbReference type="PANTHER" id="PTHR33164:SF99">
    <property type="entry name" value="MARR FAMILY REGULATORY PROTEIN"/>
    <property type="match status" value="1"/>
</dbReference>
<keyword evidence="3" id="KW-1185">Reference proteome</keyword>
<dbReference type="InterPro" id="IPR036390">
    <property type="entry name" value="WH_DNA-bd_sf"/>
</dbReference>
<dbReference type="Proteomes" id="UP000578449">
    <property type="component" value="Unassembled WGS sequence"/>
</dbReference>
<dbReference type="PANTHER" id="PTHR33164">
    <property type="entry name" value="TRANSCRIPTIONAL REGULATOR, MARR FAMILY"/>
    <property type="match status" value="1"/>
</dbReference>
<evidence type="ECO:0000313" key="2">
    <source>
        <dbReference type="EMBL" id="MBB5135494.1"/>
    </source>
</evidence>
<proteinExistence type="predicted"/>
<evidence type="ECO:0000313" key="3">
    <source>
        <dbReference type="Proteomes" id="UP000578449"/>
    </source>
</evidence>
<dbReference type="InterPro" id="IPR036388">
    <property type="entry name" value="WH-like_DNA-bd_sf"/>
</dbReference>